<proteinExistence type="predicted"/>
<reference evidence="1 2" key="1">
    <citation type="submission" date="2013-12" db="EMBL/GenBank/DDBJ databases">
        <title>Draft genome of the parsitic nematode Ancylostoma duodenale.</title>
        <authorList>
            <person name="Mitreva M."/>
        </authorList>
    </citation>
    <scope>NUCLEOTIDE SEQUENCE [LARGE SCALE GENOMIC DNA]</scope>
    <source>
        <strain evidence="1 2">Zhejiang</strain>
    </source>
</reference>
<dbReference type="AlphaFoldDB" id="A0A0C2GRC2"/>
<dbReference type="Proteomes" id="UP000054047">
    <property type="component" value="Unassembled WGS sequence"/>
</dbReference>
<protein>
    <submittedName>
        <fullName evidence="1">Uncharacterized protein</fullName>
    </submittedName>
</protein>
<name>A0A0C2GRC2_9BILA</name>
<accession>A0A0C2GRC2</accession>
<dbReference type="EMBL" id="KN729917">
    <property type="protein sequence ID" value="KIH61664.1"/>
    <property type="molecule type" value="Genomic_DNA"/>
</dbReference>
<evidence type="ECO:0000313" key="1">
    <source>
        <dbReference type="EMBL" id="KIH61664.1"/>
    </source>
</evidence>
<keyword evidence="2" id="KW-1185">Reference proteome</keyword>
<organism evidence="1 2">
    <name type="scientific">Ancylostoma duodenale</name>
    <dbReference type="NCBI Taxonomy" id="51022"/>
    <lineage>
        <taxon>Eukaryota</taxon>
        <taxon>Metazoa</taxon>
        <taxon>Ecdysozoa</taxon>
        <taxon>Nematoda</taxon>
        <taxon>Chromadorea</taxon>
        <taxon>Rhabditida</taxon>
        <taxon>Rhabditina</taxon>
        <taxon>Rhabditomorpha</taxon>
        <taxon>Strongyloidea</taxon>
        <taxon>Ancylostomatidae</taxon>
        <taxon>Ancylostomatinae</taxon>
        <taxon>Ancylostoma</taxon>
    </lineage>
</organism>
<gene>
    <name evidence="1" type="ORF">ANCDUO_08052</name>
</gene>
<evidence type="ECO:0000313" key="2">
    <source>
        <dbReference type="Proteomes" id="UP000054047"/>
    </source>
</evidence>
<sequence>MDITTSLILGICLWLIKNTNYFKYPRGRSSRQPRGLWMDTAQRTIETEETLVNMFVTRSFQ</sequence>
<dbReference type="OrthoDB" id="78296at2759"/>